<evidence type="ECO:0000313" key="2">
    <source>
        <dbReference type="Proteomes" id="UP000032250"/>
    </source>
</evidence>
<accession>A0A0D1BP73</accession>
<dbReference type="AlphaFoldDB" id="A0A0D1BP73"/>
<proteinExistence type="predicted"/>
<dbReference type="RefSeq" id="WP_043032480.1">
    <property type="nucleotide sequence ID" value="NZ_JXSU01000008.1"/>
</dbReference>
<organism evidence="1 2">
    <name type="scientific">Clostridium botulinum B2 450</name>
    <dbReference type="NCBI Taxonomy" id="1379739"/>
    <lineage>
        <taxon>Bacteria</taxon>
        <taxon>Bacillati</taxon>
        <taxon>Bacillota</taxon>
        <taxon>Clostridia</taxon>
        <taxon>Eubacteriales</taxon>
        <taxon>Clostridiaceae</taxon>
        <taxon>Clostridium</taxon>
    </lineage>
</organism>
<reference evidence="1 2" key="1">
    <citation type="submission" date="2014-06" db="EMBL/GenBank/DDBJ databases">
        <title>Genome characterization of distinct group I Clostridium botulinum lineages.</title>
        <authorList>
            <person name="Giordani F."/>
            <person name="Anselmo A."/>
            <person name="Fillo S."/>
            <person name="Palozzi A.M."/>
            <person name="Fortunato A."/>
            <person name="Gentile B."/>
            <person name="Ciammaruconi A."/>
            <person name="Anniballi F."/>
            <person name="De Medici D."/>
            <person name="Lista F."/>
        </authorList>
    </citation>
    <scope>NUCLEOTIDE SEQUENCE [LARGE SCALE GENOMIC DNA]</scope>
    <source>
        <strain evidence="1 2">B2 450</strain>
    </source>
</reference>
<gene>
    <name evidence="1" type="ORF">N495_16060</name>
</gene>
<sequence length="123" mass="14429">MKYLFYKKETDIKAEVRLTYKVEPPEYMLDEGNYLIVEDILPEPQLKQNEHAIHYINPKTKEQTYEIYTRKKTNEEISQEKQQALNAKLLKDNAEIQIELNKQKELNSSLLLKMAELGGNANA</sequence>
<comment type="caution">
    <text evidence="1">The sequence shown here is derived from an EMBL/GenBank/DDBJ whole genome shotgun (WGS) entry which is preliminary data.</text>
</comment>
<dbReference type="OrthoDB" id="2476654at2"/>
<evidence type="ECO:0000313" key="1">
    <source>
        <dbReference type="EMBL" id="KIS22005.1"/>
    </source>
</evidence>
<protein>
    <submittedName>
        <fullName evidence="1">Uncharacterized protein</fullName>
    </submittedName>
</protein>
<dbReference type="HOGENOM" id="CLU_159188_0_0_9"/>
<dbReference type="EMBL" id="JXSU01000008">
    <property type="protein sequence ID" value="KIS22005.1"/>
    <property type="molecule type" value="Genomic_DNA"/>
</dbReference>
<dbReference type="Proteomes" id="UP000032250">
    <property type="component" value="Unassembled WGS sequence"/>
</dbReference>
<dbReference type="PATRIC" id="fig|1379739.3.peg.3605"/>
<name>A0A0D1BP73_CLOBO</name>